<comment type="caution">
    <text evidence="1">The sequence shown here is derived from an EMBL/GenBank/DDBJ whole genome shotgun (WGS) entry which is preliminary data.</text>
</comment>
<dbReference type="Proteomes" id="UP000287166">
    <property type="component" value="Unassembled WGS sequence"/>
</dbReference>
<accession>A0A401GVR8</accession>
<gene>
    <name evidence="1" type="ORF">SCP_0803760</name>
</gene>
<sequence>MHYTDIFKRFGPAYSWWLFAFEHCNGEQEQVKLNGHAEGEMEVTMMRNWVAKHRLHELMLSLPNDVSPEERKLIQRACSDKGATRGTLRTQIAGFTSGCTILKPKSAKKFTDLRTFPHPTVYSMLLEYTRKTWPELNIEDDFTTDRNAILFLAARSSKALPFICKDGIHYSSSMDHRSQADRFACIDMDGSRVPCRLIYHFEITISDKPPIVCSIVQRMVSDDDIPTFPWSIYSTDLGVYVAYADRLQDMEVIATDQLAAAVAIIPITSKRLGNEVPLWVVHSFDRVS</sequence>
<dbReference type="InParanoid" id="A0A401GVR8"/>
<dbReference type="AlphaFoldDB" id="A0A401GVR8"/>
<dbReference type="STRING" id="139825.A0A401GVR8"/>
<reference evidence="1 2" key="1">
    <citation type="journal article" date="2018" name="Sci. Rep.">
        <title>Genome sequence of the cauliflower mushroom Sparassis crispa (Hanabiratake) and its association with beneficial usage.</title>
        <authorList>
            <person name="Kiyama R."/>
            <person name="Furutani Y."/>
            <person name="Kawaguchi K."/>
            <person name="Nakanishi T."/>
        </authorList>
    </citation>
    <scope>NUCLEOTIDE SEQUENCE [LARGE SCALE GENOMIC DNA]</scope>
</reference>
<evidence type="ECO:0000313" key="2">
    <source>
        <dbReference type="Proteomes" id="UP000287166"/>
    </source>
</evidence>
<protein>
    <submittedName>
        <fullName evidence="1">Uncharacterized protein</fullName>
    </submittedName>
</protein>
<keyword evidence="2" id="KW-1185">Reference proteome</keyword>
<dbReference type="RefSeq" id="XP_027616767.1">
    <property type="nucleotide sequence ID" value="XM_027760966.1"/>
</dbReference>
<evidence type="ECO:0000313" key="1">
    <source>
        <dbReference type="EMBL" id="GBE85854.1"/>
    </source>
</evidence>
<organism evidence="1 2">
    <name type="scientific">Sparassis crispa</name>
    <dbReference type="NCBI Taxonomy" id="139825"/>
    <lineage>
        <taxon>Eukaryota</taxon>
        <taxon>Fungi</taxon>
        <taxon>Dikarya</taxon>
        <taxon>Basidiomycota</taxon>
        <taxon>Agaricomycotina</taxon>
        <taxon>Agaricomycetes</taxon>
        <taxon>Polyporales</taxon>
        <taxon>Sparassidaceae</taxon>
        <taxon>Sparassis</taxon>
    </lineage>
</organism>
<name>A0A401GVR8_9APHY</name>
<proteinExistence type="predicted"/>
<dbReference type="GeneID" id="38782771"/>
<dbReference type="EMBL" id="BFAD01000008">
    <property type="protein sequence ID" value="GBE85854.1"/>
    <property type="molecule type" value="Genomic_DNA"/>
</dbReference>
<dbReference type="OrthoDB" id="3248986at2759"/>